<dbReference type="RefSeq" id="XP_033592622.1">
    <property type="nucleotide sequence ID" value="XM_033738627.1"/>
</dbReference>
<dbReference type="Proteomes" id="UP000799767">
    <property type="component" value="Unassembled WGS sequence"/>
</dbReference>
<dbReference type="AlphaFoldDB" id="A0A6A6Q317"/>
<proteinExistence type="predicted"/>
<keyword evidence="2" id="KW-1185">Reference proteome</keyword>
<evidence type="ECO:0000313" key="2">
    <source>
        <dbReference type="Proteomes" id="UP000799767"/>
    </source>
</evidence>
<accession>A0A6A6Q317</accession>
<name>A0A6A6Q317_9PEZI</name>
<sequence length="168" mass="18149">MEEGEKGVERWGKCKTGWGCKMGEACSGSGAQNVAPAEASRRSAACPRYANHPATAAHAWPAFRHSRHFVLFFLPGHHSMLHSHPTSALPSIPHTRPCIDELRAAARLAFIGGRMTPILSQDRRRRAGSESRNPARCGGLHVVHESEGCLFSTAPSLVDTCPAVIHVP</sequence>
<dbReference type="GeneID" id="54479629"/>
<protein>
    <submittedName>
        <fullName evidence="1">Uncharacterized protein</fullName>
    </submittedName>
</protein>
<reference evidence="1" key="1">
    <citation type="journal article" date="2020" name="Stud. Mycol.">
        <title>101 Dothideomycetes genomes: a test case for predicting lifestyles and emergence of pathogens.</title>
        <authorList>
            <person name="Haridas S."/>
            <person name="Albert R."/>
            <person name="Binder M."/>
            <person name="Bloem J."/>
            <person name="Labutti K."/>
            <person name="Salamov A."/>
            <person name="Andreopoulos B."/>
            <person name="Baker S."/>
            <person name="Barry K."/>
            <person name="Bills G."/>
            <person name="Bluhm B."/>
            <person name="Cannon C."/>
            <person name="Castanera R."/>
            <person name="Culley D."/>
            <person name="Daum C."/>
            <person name="Ezra D."/>
            <person name="Gonzalez J."/>
            <person name="Henrissat B."/>
            <person name="Kuo A."/>
            <person name="Liang C."/>
            <person name="Lipzen A."/>
            <person name="Lutzoni F."/>
            <person name="Magnuson J."/>
            <person name="Mondo S."/>
            <person name="Nolan M."/>
            <person name="Ohm R."/>
            <person name="Pangilinan J."/>
            <person name="Park H.-J."/>
            <person name="Ramirez L."/>
            <person name="Alfaro M."/>
            <person name="Sun H."/>
            <person name="Tritt A."/>
            <person name="Yoshinaga Y."/>
            <person name="Zwiers L.-H."/>
            <person name="Turgeon B."/>
            <person name="Goodwin S."/>
            <person name="Spatafora J."/>
            <person name="Crous P."/>
            <person name="Grigoriev I."/>
        </authorList>
    </citation>
    <scope>NUCLEOTIDE SEQUENCE</scope>
    <source>
        <strain evidence="1">CBS 113389</strain>
    </source>
</reference>
<gene>
    <name evidence="1" type="ORF">BDY17DRAFT_70217</name>
</gene>
<dbReference type="EMBL" id="MU001632">
    <property type="protein sequence ID" value="KAF2486053.1"/>
    <property type="molecule type" value="Genomic_DNA"/>
</dbReference>
<organism evidence="1 2">
    <name type="scientific">Neohortaea acidophila</name>
    <dbReference type="NCBI Taxonomy" id="245834"/>
    <lineage>
        <taxon>Eukaryota</taxon>
        <taxon>Fungi</taxon>
        <taxon>Dikarya</taxon>
        <taxon>Ascomycota</taxon>
        <taxon>Pezizomycotina</taxon>
        <taxon>Dothideomycetes</taxon>
        <taxon>Dothideomycetidae</taxon>
        <taxon>Mycosphaerellales</taxon>
        <taxon>Teratosphaeriaceae</taxon>
        <taxon>Neohortaea</taxon>
    </lineage>
</organism>
<evidence type="ECO:0000313" key="1">
    <source>
        <dbReference type="EMBL" id="KAF2486053.1"/>
    </source>
</evidence>